<name>A0A383CBF6_9ZZZZ</name>
<dbReference type="Gene3D" id="2.130.10.10">
    <property type="entry name" value="YVTN repeat-like/Quinoprotein amine dehydrogenase"/>
    <property type="match status" value="1"/>
</dbReference>
<organism evidence="1">
    <name type="scientific">marine metagenome</name>
    <dbReference type="NCBI Taxonomy" id="408172"/>
    <lineage>
        <taxon>unclassified sequences</taxon>
        <taxon>metagenomes</taxon>
        <taxon>ecological metagenomes</taxon>
    </lineage>
</organism>
<gene>
    <name evidence="1" type="ORF">METZ01_LOCUS482284</name>
</gene>
<evidence type="ECO:0000313" key="1">
    <source>
        <dbReference type="EMBL" id="SVE29430.1"/>
    </source>
</evidence>
<dbReference type="InterPro" id="IPR015943">
    <property type="entry name" value="WD40/YVTN_repeat-like_dom_sf"/>
</dbReference>
<dbReference type="InterPro" id="IPR011047">
    <property type="entry name" value="Quinoprotein_ADH-like_sf"/>
</dbReference>
<accession>A0A383CBF6</accession>
<dbReference type="AlphaFoldDB" id="A0A383CBF6"/>
<sequence>VGASGASREAFVAVIDLKTGKDIWTEKLPTKPIKGGAAIDKSGRILVSLTDGRVVCFEKE</sequence>
<dbReference type="EMBL" id="UINC01207374">
    <property type="protein sequence ID" value="SVE29430.1"/>
    <property type="molecule type" value="Genomic_DNA"/>
</dbReference>
<feature type="non-terminal residue" evidence="1">
    <location>
        <position position="1"/>
    </location>
</feature>
<dbReference type="SUPFAM" id="SSF50998">
    <property type="entry name" value="Quinoprotein alcohol dehydrogenase-like"/>
    <property type="match status" value="1"/>
</dbReference>
<protein>
    <submittedName>
        <fullName evidence="1">Uncharacterized protein</fullName>
    </submittedName>
</protein>
<proteinExistence type="predicted"/>
<reference evidence="1" key="1">
    <citation type="submission" date="2018-05" db="EMBL/GenBank/DDBJ databases">
        <authorList>
            <person name="Lanie J.A."/>
            <person name="Ng W.-L."/>
            <person name="Kazmierczak K.M."/>
            <person name="Andrzejewski T.M."/>
            <person name="Davidsen T.M."/>
            <person name="Wayne K.J."/>
            <person name="Tettelin H."/>
            <person name="Glass J.I."/>
            <person name="Rusch D."/>
            <person name="Podicherti R."/>
            <person name="Tsui H.-C.T."/>
            <person name="Winkler M.E."/>
        </authorList>
    </citation>
    <scope>NUCLEOTIDE SEQUENCE</scope>
</reference>